<dbReference type="KEGG" id="str:Sterm_4142"/>
<evidence type="ECO:0000313" key="2">
    <source>
        <dbReference type="Proteomes" id="UP000000845"/>
    </source>
</evidence>
<geneLocation type="plasmid" evidence="1 2">
    <name>pSTERM01</name>
</geneLocation>
<sequence>MNQEKANEIRIEVLKSSIGGYKPDSVIPLLVQNKTIHKKHADEIQKLIDLATEVISFRDASLEKANNIKCEEDILSTNDDFKKLSNKYIEYLEQFDKVNELIMKK</sequence>
<gene>
    <name evidence="1" type="ORF">Sterm_4142</name>
</gene>
<dbReference type="HOGENOM" id="CLU_2234711_0_0_0"/>
<dbReference type="EMBL" id="CP001740">
    <property type="protein sequence ID" value="ACZ10974.1"/>
    <property type="molecule type" value="Genomic_DNA"/>
</dbReference>
<dbReference type="AlphaFoldDB" id="D1ARY7"/>
<dbReference type="Proteomes" id="UP000000845">
    <property type="component" value="Plasmid pSTERM01"/>
</dbReference>
<name>D1ARY7_SEBTE</name>
<protein>
    <submittedName>
        <fullName evidence="1">Uncharacterized protein</fullName>
    </submittedName>
</protein>
<proteinExistence type="predicted"/>
<keyword evidence="2" id="KW-1185">Reference proteome</keyword>
<keyword evidence="1" id="KW-0614">Plasmid</keyword>
<accession>D1ARY7</accession>
<evidence type="ECO:0000313" key="1">
    <source>
        <dbReference type="EMBL" id="ACZ10974.1"/>
    </source>
</evidence>
<reference evidence="1 2" key="1">
    <citation type="journal article" date="2010" name="Stand. Genomic Sci.">
        <title>Complete genome sequence of Sebaldella termitidis type strain (NCTC 11300).</title>
        <authorList>
            <person name="Harmon-Smith M."/>
            <person name="Celia L."/>
            <person name="Chertkov O."/>
            <person name="Lapidus A."/>
            <person name="Copeland A."/>
            <person name="Glavina Del Rio T."/>
            <person name="Nolan M."/>
            <person name="Lucas S."/>
            <person name="Tice H."/>
            <person name="Cheng J.F."/>
            <person name="Han C."/>
            <person name="Detter J.C."/>
            <person name="Bruce D."/>
            <person name="Goodwin L."/>
            <person name="Pitluck S."/>
            <person name="Pati A."/>
            <person name="Liolios K."/>
            <person name="Ivanova N."/>
            <person name="Mavromatis K."/>
            <person name="Mikhailova N."/>
            <person name="Chen A."/>
            <person name="Palaniappan K."/>
            <person name="Land M."/>
            <person name="Hauser L."/>
            <person name="Chang Y.J."/>
            <person name="Jeffries C.D."/>
            <person name="Brettin T."/>
            <person name="Goker M."/>
            <person name="Beck B."/>
            <person name="Bristow J."/>
            <person name="Eisen J.A."/>
            <person name="Markowitz V."/>
            <person name="Hugenholtz P."/>
            <person name="Kyrpides N.C."/>
            <person name="Klenk H.P."/>
            <person name="Chen F."/>
        </authorList>
    </citation>
    <scope>NUCLEOTIDE SEQUENCE [LARGE SCALE GENOMIC DNA]</scope>
    <source>
        <strain evidence="2">ATCC 33386 / NCTC 11300</strain>
        <plasmid evidence="2">Plasmid pSTERM01</plasmid>
    </source>
</reference>
<organism evidence="1 2">
    <name type="scientific">Sebaldella termitidis (strain ATCC 33386 / NCTC 11300)</name>
    <dbReference type="NCBI Taxonomy" id="526218"/>
    <lineage>
        <taxon>Bacteria</taxon>
        <taxon>Fusobacteriati</taxon>
        <taxon>Fusobacteriota</taxon>
        <taxon>Fusobacteriia</taxon>
        <taxon>Fusobacteriales</taxon>
        <taxon>Leptotrichiaceae</taxon>
        <taxon>Sebaldella</taxon>
    </lineage>
</organism>
<dbReference type="RefSeq" id="WP_012863549.1">
    <property type="nucleotide sequence ID" value="NC_013518.1"/>
</dbReference>